<name>A0ACC7P346_9BACL</name>
<dbReference type="EC" id="3.1.3.-" evidence="1"/>
<evidence type="ECO:0000313" key="1">
    <source>
        <dbReference type="EMBL" id="MFM9331155.1"/>
    </source>
</evidence>
<protein>
    <submittedName>
        <fullName evidence="1">Cof-type HAD-IIB family hydrolase</fullName>
        <ecNumber evidence="1">3.1.3.-</ecNumber>
    </submittedName>
</protein>
<accession>A0ACC7P346</accession>
<dbReference type="EMBL" id="JBJURJ010000017">
    <property type="protein sequence ID" value="MFM9331155.1"/>
    <property type="molecule type" value="Genomic_DNA"/>
</dbReference>
<keyword evidence="1" id="KW-0378">Hydrolase</keyword>
<keyword evidence="2" id="KW-1185">Reference proteome</keyword>
<gene>
    <name evidence="1" type="ORF">ACI1P1_22940</name>
</gene>
<comment type="caution">
    <text evidence="1">The sequence shown here is derived from an EMBL/GenBank/DDBJ whole genome shotgun (WGS) entry which is preliminary data.</text>
</comment>
<reference evidence="1" key="1">
    <citation type="submission" date="2024-12" db="EMBL/GenBank/DDBJ databases">
        <authorList>
            <person name="Wu N."/>
        </authorList>
    </citation>
    <scope>NUCLEOTIDE SEQUENCE</scope>
    <source>
        <strain evidence="1">P15</strain>
    </source>
</reference>
<evidence type="ECO:0000313" key="2">
    <source>
        <dbReference type="Proteomes" id="UP001631969"/>
    </source>
</evidence>
<organism evidence="1 2">
    <name type="scientific">Paenibacillus mesotrionivorans</name>
    <dbReference type="NCBI Taxonomy" id="3160968"/>
    <lineage>
        <taxon>Bacteria</taxon>
        <taxon>Bacillati</taxon>
        <taxon>Bacillota</taxon>
        <taxon>Bacilli</taxon>
        <taxon>Bacillales</taxon>
        <taxon>Paenibacillaceae</taxon>
        <taxon>Paenibacillus</taxon>
    </lineage>
</organism>
<proteinExistence type="predicted"/>
<dbReference type="Proteomes" id="UP001631969">
    <property type="component" value="Unassembled WGS sequence"/>
</dbReference>
<sequence length="267" mass="29811">MYKLIAVDLDDTLLNDQLDITEGTRSAIYAAMERGAVFTIATGRMFASARKIAAKLGLEVPLITYQGALVKHASDGTVIYERNVPPEVVRYVFEYAAKNGLHLQAYHNDTLLAKEENERLKGYAKLNNIAYEIEPDFDRLAEKTAPKLLMIDEPEVLDRVLVELKAAVGDKAHITKSKPHFLEIMHPEGTKGHALTRLAEHYGIKQEETIGIGDSWNDHELVEQAGLGVAMENAVDSLKQVADYVTRSNNDEGVRHVIEKFVLEDQN</sequence>